<dbReference type="EC" id="1.15.1.1" evidence="2"/>
<evidence type="ECO:0000313" key="7">
    <source>
        <dbReference type="EMBL" id="MBM7838246.1"/>
    </source>
</evidence>
<gene>
    <name evidence="7" type="ORF">JOC54_001477</name>
</gene>
<dbReference type="PROSITE" id="PS00088">
    <property type="entry name" value="SOD_MN"/>
    <property type="match status" value="1"/>
</dbReference>
<reference evidence="7" key="1">
    <citation type="submission" date="2021-01" db="EMBL/GenBank/DDBJ databases">
        <title>Genomic Encyclopedia of Type Strains, Phase IV (KMG-IV): sequencing the most valuable type-strain genomes for metagenomic binning, comparative biology and taxonomic classification.</title>
        <authorList>
            <person name="Goeker M."/>
        </authorList>
    </citation>
    <scope>NUCLEOTIDE SEQUENCE</scope>
    <source>
        <strain evidence="7">DSM 21943</strain>
    </source>
</reference>
<dbReference type="RefSeq" id="WP_204465368.1">
    <property type="nucleotide sequence ID" value="NZ_JAFBCV010000003.1"/>
</dbReference>
<comment type="similarity">
    <text evidence="1">Belongs to the iron/manganese superoxide dismutase family.</text>
</comment>
<dbReference type="Pfam" id="PF02777">
    <property type="entry name" value="Sod_Fe_C"/>
    <property type="match status" value="1"/>
</dbReference>
<dbReference type="GO" id="GO:0004784">
    <property type="term" value="F:superoxide dismutase activity"/>
    <property type="evidence" value="ECO:0007669"/>
    <property type="project" value="UniProtKB-EC"/>
</dbReference>
<sequence length="287" mass="34061">MRTHQEAVQEWKTELERLWKEQQKEVVMAVGEEQTRGFRQSLERLNEALIRNQDDVDLHASNAYNSWVDLANEREHRKLRSTAGLHQLPELPYAYDALEPYIDEKTMRIHHDKHHLSYVEGLNKAEKEMEKARNTKAYELLKHWEREASFHGAGHYLHTLFWFTMTPNGGGRPKGSLLQQLVLDFGSFEQMKEHFSKAAEQVEGGGWALLVWAPRAHKLEILQAEKHQNLSQQDQIPLVAIDVWEHAYYLKHQNERKNYIQAWWNVVNWAQVEKRFNDAMKLKWEKY</sequence>
<feature type="domain" description="Manganese/iron superoxide dismutase N-terminal" evidence="5">
    <location>
        <begin position="86"/>
        <end position="165"/>
    </location>
</feature>
<dbReference type="InterPro" id="IPR019832">
    <property type="entry name" value="Mn/Fe_SOD_C"/>
</dbReference>
<dbReference type="Gene3D" id="1.10.287.990">
    <property type="entry name" value="Fe,Mn superoxide dismutase (SOD) domain"/>
    <property type="match status" value="1"/>
</dbReference>
<dbReference type="InterPro" id="IPR036314">
    <property type="entry name" value="SOD_C_sf"/>
</dbReference>
<dbReference type="SUPFAM" id="SSF46609">
    <property type="entry name" value="Fe,Mn superoxide dismutase (SOD), N-terminal domain"/>
    <property type="match status" value="1"/>
</dbReference>
<dbReference type="PANTHER" id="PTHR11404">
    <property type="entry name" value="SUPEROXIDE DISMUTASE 2"/>
    <property type="match status" value="1"/>
</dbReference>
<dbReference type="InterPro" id="IPR019831">
    <property type="entry name" value="Mn/Fe_SOD_N"/>
</dbReference>
<dbReference type="Proteomes" id="UP001179280">
    <property type="component" value="Unassembled WGS sequence"/>
</dbReference>
<evidence type="ECO:0000256" key="3">
    <source>
        <dbReference type="ARBA" id="ARBA00022723"/>
    </source>
</evidence>
<accession>A0ABS2SSS5</accession>
<dbReference type="EMBL" id="JAFBCV010000003">
    <property type="protein sequence ID" value="MBM7838246.1"/>
    <property type="molecule type" value="Genomic_DNA"/>
</dbReference>
<dbReference type="InterPro" id="IPR001189">
    <property type="entry name" value="Mn/Fe_SOD"/>
</dbReference>
<comment type="caution">
    <text evidence="7">The sequence shown here is derived from an EMBL/GenBank/DDBJ whole genome shotgun (WGS) entry which is preliminary data.</text>
</comment>
<evidence type="ECO:0000256" key="4">
    <source>
        <dbReference type="ARBA" id="ARBA00023002"/>
    </source>
</evidence>
<evidence type="ECO:0000313" key="8">
    <source>
        <dbReference type="Proteomes" id="UP001179280"/>
    </source>
</evidence>
<keyword evidence="8" id="KW-1185">Reference proteome</keyword>
<dbReference type="Pfam" id="PF00081">
    <property type="entry name" value="Sod_Fe_N"/>
    <property type="match status" value="1"/>
</dbReference>
<keyword evidence="4 7" id="KW-0560">Oxidoreductase</keyword>
<evidence type="ECO:0000256" key="1">
    <source>
        <dbReference type="ARBA" id="ARBA00008714"/>
    </source>
</evidence>
<dbReference type="InterPro" id="IPR019833">
    <property type="entry name" value="Mn/Fe_SOD_BS"/>
</dbReference>
<keyword evidence="3" id="KW-0479">Metal-binding</keyword>
<dbReference type="Gene3D" id="3.55.40.20">
    <property type="entry name" value="Iron/manganese superoxide dismutase, C-terminal domain"/>
    <property type="match status" value="1"/>
</dbReference>
<evidence type="ECO:0000259" key="6">
    <source>
        <dbReference type="Pfam" id="PF02777"/>
    </source>
</evidence>
<evidence type="ECO:0000259" key="5">
    <source>
        <dbReference type="Pfam" id="PF00081"/>
    </source>
</evidence>
<dbReference type="InterPro" id="IPR036324">
    <property type="entry name" value="Mn/Fe_SOD_N_sf"/>
</dbReference>
<evidence type="ECO:0000256" key="2">
    <source>
        <dbReference type="ARBA" id="ARBA00012682"/>
    </source>
</evidence>
<feature type="domain" description="Manganese/iron superoxide dismutase C-terminal" evidence="6">
    <location>
        <begin position="173"/>
        <end position="275"/>
    </location>
</feature>
<name>A0ABS2SSS5_9BACI</name>
<dbReference type="SUPFAM" id="SSF54719">
    <property type="entry name" value="Fe,Mn superoxide dismutase (SOD), C-terminal domain"/>
    <property type="match status" value="1"/>
</dbReference>
<protein>
    <recommendedName>
        <fullName evidence="2">superoxide dismutase</fullName>
        <ecNumber evidence="2">1.15.1.1</ecNumber>
    </recommendedName>
</protein>
<proteinExistence type="inferred from homology"/>
<dbReference type="PANTHER" id="PTHR11404:SF6">
    <property type="entry name" value="SUPEROXIDE DISMUTASE [MN], MITOCHONDRIAL"/>
    <property type="match status" value="1"/>
</dbReference>
<dbReference type="InterPro" id="IPR050265">
    <property type="entry name" value="Fe/Mn_Superoxide_Dismutase"/>
</dbReference>
<organism evidence="7 8">
    <name type="scientific">Shouchella xiaoxiensis</name>
    <dbReference type="NCBI Taxonomy" id="766895"/>
    <lineage>
        <taxon>Bacteria</taxon>
        <taxon>Bacillati</taxon>
        <taxon>Bacillota</taxon>
        <taxon>Bacilli</taxon>
        <taxon>Bacillales</taxon>
        <taxon>Bacillaceae</taxon>
        <taxon>Shouchella</taxon>
    </lineage>
</organism>
<dbReference type="PRINTS" id="PR01703">
    <property type="entry name" value="MNSODISMTASE"/>
</dbReference>